<dbReference type="PANTHER" id="PTHR42791:SF1">
    <property type="entry name" value="N-ACETYLTRANSFERASE DOMAIN-CONTAINING PROTEIN"/>
    <property type="match status" value="1"/>
</dbReference>
<dbReference type="PANTHER" id="PTHR42791">
    <property type="entry name" value="GNAT FAMILY ACETYLTRANSFERASE"/>
    <property type="match status" value="1"/>
</dbReference>
<dbReference type="EMBL" id="FJVC01000032">
    <property type="protein sequence ID" value="CZT41342.1"/>
    <property type="molecule type" value="Genomic_DNA"/>
</dbReference>
<dbReference type="InterPro" id="IPR016181">
    <property type="entry name" value="Acyl_CoA_acyltransferase"/>
</dbReference>
<gene>
    <name evidence="3" type="ORF">RSE6_01068</name>
</gene>
<reference evidence="4" key="1">
    <citation type="submission" date="2016-03" db="EMBL/GenBank/DDBJ databases">
        <authorList>
            <person name="Guldener U."/>
        </authorList>
    </citation>
    <scope>NUCLEOTIDE SEQUENCE [LARGE SCALE GENOMIC DNA]</scope>
</reference>
<evidence type="ECO:0000259" key="2">
    <source>
        <dbReference type="PROSITE" id="PS51186"/>
    </source>
</evidence>
<evidence type="ECO:0000256" key="1">
    <source>
        <dbReference type="SAM" id="MobiDB-lite"/>
    </source>
</evidence>
<dbReference type="InterPro" id="IPR000182">
    <property type="entry name" value="GNAT_dom"/>
</dbReference>
<feature type="compositionally biased region" description="Basic and acidic residues" evidence="1">
    <location>
        <begin position="96"/>
        <end position="120"/>
    </location>
</feature>
<accession>A0A1E1LWU4</accession>
<protein>
    <recommendedName>
        <fullName evidence="2">N-acetyltransferase domain-containing protein</fullName>
    </recommendedName>
</protein>
<sequence length="263" mass="29239">MTLPITLSRASSPEDFHQVATLENRVFYNTPFSSIAFGPQRGSDANIEERAKGLAKQGSVATEGGVMKVISRDENGEELIAGAAVWSFVVGRESEKSLQADDKNEGQEEKEEDGAGEKKGNGWGIGANVRFCEDVFLVADGHMVRSTKGRDYAKLAVLIVSPEHQRRGIGTRLLEAGLAGIDEMGLQCVLAASKEGLDLYKKFGFVEFEMMRLKLWEYEGGEEYKEEESHVVMRRPARGEKVDDRIALFLSSYDKQTWRKYSS</sequence>
<dbReference type="CDD" id="cd04301">
    <property type="entry name" value="NAT_SF"/>
    <property type="match status" value="1"/>
</dbReference>
<keyword evidence="4" id="KW-1185">Reference proteome</keyword>
<dbReference type="InterPro" id="IPR052523">
    <property type="entry name" value="Trichothecene_AcTrans"/>
</dbReference>
<feature type="domain" description="N-acetyltransferase" evidence="2">
    <location>
        <begin position="78"/>
        <end position="238"/>
    </location>
</feature>
<evidence type="ECO:0000313" key="4">
    <source>
        <dbReference type="Proteomes" id="UP000177625"/>
    </source>
</evidence>
<dbReference type="Pfam" id="PF13508">
    <property type="entry name" value="Acetyltransf_7"/>
    <property type="match status" value="1"/>
</dbReference>
<dbReference type="Proteomes" id="UP000177625">
    <property type="component" value="Unassembled WGS sequence"/>
</dbReference>
<name>A0A1E1LWU4_RHYSE</name>
<proteinExistence type="predicted"/>
<dbReference type="AlphaFoldDB" id="A0A1E1LWU4"/>
<organism evidence="3 4">
    <name type="scientific">Rhynchosporium secalis</name>
    <name type="common">Barley scald fungus</name>
    <dbReference type="NCBI Taxonomy" id="38038"/>
    <lineage>
        <taxon>Eukaryota</taxon>
        <taxon>Fungi</taxon>
        <taxon>Dikarya</taxon>
        <taxon>Ascomycota</taxon>
        <taxon>Pezizomycotina</taxon>
        <taxon>Leotiomycetes</taxon>
        <taxon>Helotiales</taxon>
        <taxon>Ploettnerulaceae</taxon>
        <taxon>Rhynchosporium</taxon>
    </lineage>
</organism>
<dbReference type="PROSITE" id="PS51186">
    <property type="entry name" value="GNAT"/>
    <property type="match status" value="1"/>
</dbReference>
<dbReference type="GO" id="GO:0016747">
    <property type="term" value="F:acyltransferase activity, transferring groups other than amino-acyl groups"/>
    <property type="evidence" value="ECO:0007669"/>
    <property type="project" value="InterPro"/>
</dbReference>
<feature type="region of interest" description="Disordered" evidence="1">
    <location>
        <begin position="96"/>
        <end position="121"/>
    </location>
</feature>
<dbReference type="Gene3D" id="3.40.630.30">
    <property type="match status" value="1"/>
</dbReference>
<dbReference type="SUPFAM" id="SSF55729">
    <property type="entry name" value="Acyl-CoA N-acyltransferases (Nat)"/>
    <property type="match status" value="1"/>
</dbReference>
<evidence type="ECO:0000313" key="3">
    <source>
        <dbReference type="EMBL" id="CZT41342.1"/>
    </source>
</evidence>